<evidence type="ECO:0000256" key="9">
    <source>
        <dbReference type="ARBA" id="ARBA00022837"/>
    </source>
</evidence>
<keyword evidence="4" id="KW-0964">Secreted</keyword>
<dbReference type="AlphaFoldDB" id="A0A835HWA8"/>
<evidence type="ECO:0000256" key="14">
    <source>
        <dbReference type="ARBA" id="ARBA00023324"/>
    </source>
</evidence>
<dbReference type="Proteomes" id="UP000631114">
    <property type="component" value="Unassembled WGS sequence"/>
</dbReference>
<dbReference type="EMBL" id="JADFTS010000005">
    <property type="protein sequence ID" value="KAF9605886.1"/>
    <property type="molecule type" value="Genomic_DNA"/>
</dbReference>
<keyword evidence="10" id="KW-0904">Protein phosphatase</keyword>
<evidence type="ECO:0008006" key="21">
    <source>
        <dbReference type="Google" id="ProtNLM"/>
    </source>
</evidence>
<dbReference type="GO" id="GO:0004721">
    <property type="term" value="F:phosphoprotein phosphatase activity"/>
    <property type="evidence" value="ECO:0007669"/>
    <property type="project" value="UniProtKB-KW"/>
</dbReference>
<dbReference type="GO" id="GO:0004497">
    <property type="term" value="F:monooxygenase activity"/>
    <property type="evidence" value="ECO:0007669"/>
    <property type="project" value="InterPro"/>
</dbReference>
<comment type="cofactor">
    <cofactor evidence="2">
        <name>heme b</name>
        <dbReference type="ChEBI" id="CHEBI:60344"/>
    </cofactor>
</comment>
<keyword evidence="6" id="KW-0349">Heme</keyword>
<comment type="caution">
    <text evidence="19">The sequence shown here is derived from an EMBL/GenBank/DDBJ whole genome shotgun (WGS) entry which is preliminary data.</text>
</comment>
<gene>
    <name evidence="19" type="ORF">IFM89_020296</name>
</gene>
<dbReference type="PANTHER" id="PTHR31388:SF264">
    <property type="entry name" value="PEROXIDASE 59"/>
    <property type="match status" value="1"/>
</dbReference>
<evidence type="ECO:0000313" key="19">
    <source>
        <dbReference type="EMBL" id="KAF9605886.1"/>
    </source>
</evidence>
<feature type="domain" description="C2 tensin-type" evidence="18">
    <location>
        <begin position="1"/>
        <end position="124"/>
    </location>
</feature>
<feature type="binding site" evidence="15">
    <location>
        <position position="230"/>
    </location>
    <ligand>
        <name>Ca(2+)</name>
        <dbReference type="ChEBI" id="CHEBI:29108"/>
        <label>2</label>
    </ligand>
</feature>
<keyword evidence="10" id="KW-0378">Hydrolase</keyword>
<evidence type="ECO:0000256" key="12">
    <source>
        <dbReference type="ARBA" id="ARBA00023004"/>
    </source>
</evidence>
<dbReference type="InterPro" id="IPR000823">
    <property type="entry name" value="Peroxidase_pln"/>
</dbReference>
<evidence type="ECO:0000256" key="2">
    <source>
        <dbReference type="ARBA" id="ARBA00001970"/>
    </source>
</evidence>
<evidence type="ECO:0000256" key="15">
    <source>
        <dbReference type="PIRSR" id="PIRSR600823-3"/>
    </source>
</evidence>
<dbReference type="InterPro" id="IPR010255">
    <property type="entry name" value="Haem_peroxidase_sf"/>
</dbReference>
<name>A0A835HWA8_9MAGN</name>
<dbReference type="PROSITE" id="PS51182">
    <property type="entry name" value="C2_TENSIN"/>
    <property type="match status" value="1"/>
</dbReference>
<evidence type="ECO:0000259" key="17">
    <source>
        <dbReference type="PROSITE" id="PS50873"/>
    </source>
</evidence>
<evidence type="ECO:0000256" key="4">
    <source>
        <dbReference type="ARBA" id="ARBA00022525"/>
    </source>
</evidence>
<keyword evidence="7 15" id="KW-0479">Metal-binding</keyword>
<sequence>MIIVNGIAFNVLRSPEFVIAMQAVADFGRGCVPPSSEAVKTKQVGIIDLNVTEGSKVGWGIDWQRSIEFDNFPFEDLIREEMMFRVMFNTFFRRSNIREEIDALWDAKDQLPKDFKAENWMTALGLTPKKTELERREPPQRRPYDGPNGTSDEAKRIAAAALSAVKDAAAASAAVATMGRGKIEELFVAVVKETLRLHPPAPFIIRQCDEDCNIKGFNIMKDPATTVEMDPRSSLSFDSHYYQALTQKQGLFQSDAALLTSIGLARLARQLQNGNAFMVQFAKSMLKMGAIEVLTGNAGEIRKKCCVENP</sequence>
<keyword evidence="13" id="KW-0325">Glycoprotein</keyword>
<dbReference type="InterPro" id="IPR036396">
    <property type="entry name" value="Cyt_P450_sf"/>
</dbReference>
<dbReference type="GO" id="GO:0016705">
    <property type="term" value="F:oxidoreductase activity, acting on paired donors, with incorporation or reduction of molecular oxygen"/>
    <property type="evidence" value="ECO:0007669"/>
    <property type="project" value="InterPro"/>
</dbReference>
<evidence type="ECO:0000256" key="3">
    <source>
        <dbReference type="ARBA" id="ARBA00002322"/>
    </source>
</evidence>
<feature type="region of interest" description="Disordered" evidence="16">
    <location>
        <begin position="128"/>
        <end position="152"/>
    </location>
</feature>
<feature type="compositionally biased region" description="Basic and acidic residues" evidence="16">
    <location>
        <begin position="129"/>
        <end position="144"/>
    </location>
</feature>
<dbReference type="InterPro" id="IPR002016">
    <property type="entry name" value="Haem_peroxidase"/>
</dbReference>
<dbReference type="GO" id="GO:0020037">
    <property type="term" value="F:heme binding"/>
    <property type="evidence" value="ECO:0007669"/>
    <property type="project" value="InterPro"/>
</dbReference>
<keyword evidence="9 15" id="KW-0106">Calcium</keyword>
<evidence type="ECO:0000256" key="8">
    <source>
        <dbReference type="ARBA" id="ARBA00022729"/>
    </source>
</evidence>
<dbReference type="GO" id="GO:0006979">
    <property type="term" value="P:response to oxidative stress"/>
    <property type="evidence" value="ECO:0007669"/>
    <property type="project" value="InterPro"/>
</dbReference>
<dbReference type="Pfam" id="PF00067">
    <property type="entry name" value="p450"/>
    <property type="match status" value="1"/>
</dbReference>
<comment type="cofactor">
    <cofactor evidence="15">
        <name>Ca(2+)</name>
        <dbReference type="ChEBI" id="CHEBI:29108"/>
    </cofactor>
    <text evidence="15">Binds 2 calcium ions per subunit.</text>
</comment>
<proteinExistence type="predicted"/>
<evidence type="ECO:0000256" key="16">
    <source>
        <dbReference type="SAM" id="MobiDB-lite"/>
    </source>
</evidence>
<evidence type="ECO:0000256" key="7">
    <source>
        <dbReference type="ARBA" id="ARBA00022723"/>
    </source>
</evidence>
<evidence type="ECO:0000256" key="6">
    <source>
        <dbReference type="ARBA" id="ARBA00022617"/>
    </source>
</evidence>
<evidence type="ECO:0000256" key="13">
    <source>
        <dbReference type="ARBA" id="ARBA00023180"/>
    </source>
</evidence>
<keyword evidence="5" id="KW-0575">Peroxidase</keyword>
<keyword evidence="14" id="KW-0376">Hydrogen peroxide</keyword>
<dbReference type="Gene3D" id="1.10.420.10">
    <property type="entry name" value="Peroxidase, domain 2"/>
    <property type="match status" value="1"/>
</dbReference>
<evidence type="ECO:0000259" key="18">
    <source>
        <dbReference type="PROSITE" id="PS51182"/>
    </source>
</evidence>
<dbReference type="SUPFAM" id="SSF48264">
    <property type="entry name" value="Cytochrome P450"/>
    <property type="match status" value="1"/>
</dbReference>
<evidence type="ECO:0000256" key="5">
    <source>
        <dbReference type="ARBA" id="ARBA00022559"/>
    </source>
</evidence>
<keyword evidence="11" id="KW-0560">Oxidoreductase</keyword>
<feature type="domain" description="Plant heme peroxidase family profile" evidence="17">
    <location>
        <begin position="162"/>
        <end position="309"/>
    </location>
</feature>
<dbReference type="InterPro" id="IPR001128">
    <property type="entry name" value="Cyt_P450"/>
</dbReference>
<evidence type="ECO:0000313" key="20">
    <source>
        <dbReference type="Proteomes" id="UP000631114"/>
    </source>
</evidence>
<dbReference type="SUPFAM" id="SSF48113">
    <property type="entry name" value="Heme-dependent peroxidases"/>
    <property type="match status" value="1"/>
</dbReference>
<evidence type="ECO:0000256" key="11">
    <source>
        <dbReference type="ARBA" id="ARBA00023002"/>
    </source>
</evidence>
<keyword evidence="12" id="KW-0408">Iron</keyword>
<dbReference type="PROSITE" id="PS50873">
    <property type="entry name" value="PEROXIDASE_4"/>
    <property type="match status" value="1"/>
</dbReference>
<accession>A0A835HWA8</accession>
<dbReference type="SUPFAM" id="SSF49562">
    <property type="entry name" value="C2 domain (Calcium/lipid-binding domain, CaLB)"/>
    <property type="match status" value="1"/>
</dbReference>
<keyword evidence="20" id="KW-1185">Reference proteome</keyword>
<evidence type="ECO:0000256" key="10">
    <source>
        <dbReference type="ARBA" id="ARBA00022912"/>
    </source>
</evidence>
<comment type="function">
    <text evidence="3">Removal of H(2)O(2), oxidation of toxic reductants, biosynthesis and degradation of lignin, suberization, auxin catabolism, response to environmental stresses such as wounding, pathogen attack and oxidative stress. These functions might be dependent on each isozyme/isoform in each plant tissue.</text>
</comment>
<dbReference type="Gene3D" id="2.60.40.1110">
    <property type="match status" value="1"/>
</dbReference>
<dbReference type="Gene3D" id="1.10.520.10">
    <property type="match status" value="1"/>
</dbReference>
<dbReference type="InterPro" id="IPR035892">
    <property type="entry name" value="C2_domain_sf"/>
</dbReference>
<reference evidence="19 20" key="1">
    <citation type="submission" date="2020-10" db="EMBL/GenBank/DDBJ databases">
        <title>The Coptis chinensis genome and diversification of protoberbering-type alkaloids.</title>
        <authorList>
            <person name="Wang B."/>
            <person name="Shu S."/>
            <person name="Song C."/>
            <person name="Liu Y."/>
        </authorList>
    </citation>
    <scope>NUCLEOTIDE SEQUENCE [LARGE SCALE GENOMIC DNA]</scope>
    <source>
        <strain evidence="19">HL-2020</strain>
        <tissue evidence="19">Leaf</tissue>
    </source>
</reference>
<organism evidence="19 20">
    <name type="scientific">Coptis chinensis</name>
    <dbReference type="NCBI Taxonomy" id="261450"/>
    <lineage>
        <taxon>Eukaryota</taxon>
        <taxon>Viridiplantae</taxon>
        <taxon>Streptophyta</taxon>
        <taxon>Embryophyta</taxon>
        <taxon>Tracheophyta</taxon>
        <taxon>Spermatophyta</taxon>
        <taxon>Magnoliopsida</taxon>
        <taxon>Ranunculales</taxon>
        <taxon>Ranunculaceae</taxon>
        <taxon>Coptidoideae</taxon>
        <taxon>Coptis</taxon>
    </lineage>
</organism>
<dbReference type="OrthoDB" id="1738961at2759"/>
<feature type="binding site" evidence="15">
    <location>
        <position position="238"/>
    </location>
    <ligand>
        <name>Ca(2+)</name>
        <dbReference type="ChEBI" id="CHEBI:29108"/>
        <label>2</label>
    </ligand>
</feature>
<dbReference type="PANTHER" id="PTHR31388">
    <property type="entry name" value="PEROXIDASE 72-RELATED"/>
    <property type="match status" value="1"/>
</dbReference>
<evidence type="ECO:0000256" key="1">
    <source>
        <dbReference type="ARBA" id="ARBA00000189"/>
    </source>
</evidence>
<dbReference type="GO" id="GO:0044550">
    <property type="term" value="P:secondary metabolite biosynthetic process"/>
    <property type="evidence" value="ECO:0007669"/>
    <property type="project" value="UniProtKB-ARBA"/>
</dbReference>
<comment type="catalytic activity">
    <reaction evidence="1">
        <text>2 a phenolic donor + H2O2 = 2 a phenolic radical donor + 2 H2O</text>
        <dbReference type="Rhea" id="RHEA:56136"/>
        <dbReference type="ChEBI" id="CHEBI:15377"/>
        <dbReference type="ChEBI" id="CHEBI:16240"/>
        <dbReference type="ChEBI" id="CHEBI:139520"/>
        <dbReference type="ChEBI" id="CHEBI:139521"/>
        <dbReference type="EC" id="1.11.1.7"/>
    </reaction>
</comment>
<keyword evidence="8" id="KW-0732">Signal</keyword>
<dbReference type="GO" id="GO:0140825">
    <property type="term" value="F:lactoperoxidase activity"/>
    <property type="evidence" value="ECO:0007669"/>
    <property type="project" value="UniProtKB-EC"/>
</dbReference>
<dbReference type="InterPro" id="IPR014020">
    <property type="entry name" value="Tensin_C2-dom"/>
</dbReference>
<dbReference type="GO" id="GO:0042744">
    <property type="term" value="P:hydrogen peroxide catabolic process"/>
    <property type="evidence" value="ECO:0007669"/>
    <property type="project" value="UniProtKB-KW"/>
</dbReference>
<dbReference type="GO" id="GO:0005506">
    <property type="term" value="F:iron ion binding"/>
    <property type="evidence" value="ECO:0007669"/>
    <property type="project" value="InterPro"/>
</dbReference>
<protein>
    <recommendedName>
        <fullName evidence="21">Peroxidase</fullName>
    </recommendedName>
</protein>